<sequence length="345" mass="39637">MTVNSREQSWGFLAPWCSELKGFINLTDLDYEEELWRQQYCLEVTFPRRSSFNTDSEFQTKFQERREALALVSAVAHVDYGAWEFLLAEYCGVKLPRDGDSGSDNDVKAELQIYVNKDGRVSDEDLASELIELCSVRQRVHPSLQYLAAVSRITALDKRSKPNKDLEIPVRLSLWKEGLPSDAMAQLLNIGRAKVSVREEWSAYESRQENDSVELESLRCTFVLEPMAADFSELRISVELKNTLEQLMLGNVWFYHVSSFSLFLAMYIDRYDPEINIVADEDEMFGQMMVLLFCTARQELASTSYRSSRLSGSGRKSQLLHFRHLELFSDTTSEGNFKALSQQCQ</sequence>
<dbReference type="Proteomes" id="UP000429607">
    <property type="component" value="Unassembled WGS sequence"/>
</dbReference>
<dbReference type="EMBL" id="QXFV01002429">
    <property type="protein sequence ID" value="KAE8988000.1"/>
    <property type="molecule type" value="Genomic_DNA"/>
</dbReference>
<dbReference type="EMBL" id="QXFU01002391">
    <property type="protein sequence ID" value="KAE8986327.1"/>
    <property type="molecule type" value="Genomic_DNA"/>
</dbReference>
<dbReference type="Proteomes" id="UP000435112">
    <property type="component" value="Unassembled WGS sequence"/>
</dbReference>
<dbReference type="OrthoDB" id="93741at2759"/>
<evidence type="ECO:0000313" key="2">
    <source>
        <dbReference type="EMBL" id="KAE8988000.1"/>
    </source>
</evidence>
<accession>A0A6A3IX21</accession>
<proteinExistence type="predicted"/>
<dbReference type="AlphaFoldDB" id="A0A6A3IX21"/>
<name>A0A6A3IX21_9STRA</name>
<evidence type="ECO:0000313" key="1">
    <source>
        <dbReference type="EMBL" id="KAE8986327.1"/>
    </source>
</evidence>
<evidence type="ECO:0000313" key="3">
    <source>
        <dbReference type="Proteomes" id="UP000429607"/>
    </source>
</evidence>
<comment type="caution">
    <text evidence="1">The sequence shown here is derived from an EMBL/GenBank/DDBJ whole genome shotgun (WGS) entry which is preliminary data.</text>
</comment>
<protein>
    <submittedName>
        <fullName evidence="1">Uncharacterized protein</fullName>
    </submittedName>
</protein>
<organism evidence="1 4">
    <name type="scientific">Phytophthora rubi</name>
    <dbReference type="NCBI Taxonomy" id="129364"/>
    <lineage>
        <taxon>Eukaryota</taxon>
        <taxon>Sar</taxon>
        <taxon>Stramenopiles</taxon>
        <taxon>Oomycota</taxon>
        <taxon>Peronosporomycetes</taxon>
        <taxon>Peronosporales</taxon>
        <taxon>Peronosporaceae</taxon>
        <taxon>Phytophthora</taxon>
    </lineage>
</organism>
<gene>
    <name evidence="2" type="ORF">PR001_g22163</name>
    <name evidence="1" type="ORF">PR002_g22387</name>
</gene>
<reference evidence="3 4" key="1">
    <citation type="submission" date="2018-09" db="EMBL/GenBank/DDBJ databases">
        <title>Genomic investigation of the strawberry pathogen Phytophthora fragariae indicates pathogenicity is determined by transcriptional variation in three key races.</title>
        <authorList>
            <person name="Adams T.M."/>
            <person name="Armitage A.D."/>
            <person name="Sobczyk M.K."/>
            <person name="Bates H.J."/>
            <person name="Dunwell J.M."/>
            <person name="Nellist C.F."/>
            <person name="Harrison R.J."/>
        </authorList>
    </citation>
    <scope>NUCLEOTIDE SEQUENCE [LARGE SCALE GENOMIC DNA]</scope>
    <source>
        <strain evidence="2 3">SCRP249</strain>
        <strain evidence="1 4">SCRP324</strain>
    </source>
</reference>
<evidence type="ECO:0000313" key="4">
    <source>
        <dbReference type="Proteomes" id="UP000435112"/>
    </source>
</evidence>